<dbReference type="CDD" id="cd05015">
    <property type="entry name" value="SIS_PGI_1"/>
    <property type="match status" value="1"/>
</dbReference>
<dbReference type="EMBL" id="DYZA01000182">
    <property type="protein sequence ID" value="HJD97767.1"/>
    <property type="molecule type" value="Genomic_DNA"/>
</dbReference>
<evidence type="ECO:0000256" key="5">
    <source>
        <dbReference type="ARBA" id="ARBA00023152"/>
    </source>
</evidence>
<dbReference type="GO" id="GO:0051156">
    <property type="term" value="P:glucose 6-phosphate metabolic process"/>
    <property type="evidence" value="ECO:0007669"/>
    <property type="project" value="TreeGrafter"/>
</dbReference>
<evidence type="ECO:0000256" key="6">
    <source>
        <dbReference type="ARBA" id="ARBA00023235"/>
    </source>
</evidence>
<dbReference type="PRINTS" id="PR00662">
    <property type="entry name" value="G6PISOMERASE"/>
</dbReference>
<evidence type="ECO:0000256" key="3">
    <source>
        <dbReference type="ARBA" id="ARBA00011952"/>
    </source>
</evidence>
<dbReference type="Gene3D" id="3.40.50.10490">
    <property type="entry name" value="Glucose-6-phosphate isomerase like protein, domain 1"/>
    <property type="match status" value="2"/>
</dbReference>
<dbReference type="InterPro" id="IPR035482">
    <property type="entry name" value="SIS_PGI_2"/>
</dbReference>
<evidence type="ECO:0000313" key="9">
    <source>
        <dbReference type="EMBL" id="HJD97767.1"/>
    </source>
</evidence>
<gene>
    <name evidence="9" type="ORF">K8W16_09000</name>
</gene>
<dbReference type="GO" id="GO:0097367">
    <property type="term" value="F:carbohydrate derivative binding"/>
    <property type="evidence" value="ECO:0007669"/>
    <property type="project" value="InterPro"/>
</dbReference>
<evidence type="ECO:0000256" key="1">
    <source>
        <dbReference type="ARBA" id="ARBA00004926"/>
    </source>
</evidence>
<dbReference type="PROSITE" id="PS51463">
    <property type="entry name" value="P_GLUCOSE_ISOMERASE_3"/>
    <property type="match status" value="1"/>
</dbReference>
<dbReference type="Proteomes" id="UP000698963">
    <property type="component" value="Unassembled WGS sequence"/>
</dbReference>
<dbReference type="PROSITE" id="PS00765">
    <property type="entry name" value="P_GLUCOSE_ISOMERASE_1"/>
    <property type="match status" value="1"/>
</dbReference>
<comment type="catalytic activity">
    <reaction evidence="7 8">
        <text>alpha-D-glucose 6-phosphate = beta-D-fructose 6-phosphate</text>
        <dbReference type="Rhea" id="RHEA:11816"/>
        <dbReference type="ChEBI" id="CHEBI:57634"/>
        <dbReference type="ChEBI" id="CHEBI:58225"/>
        <dbReference type="EC" id="5.3.1.9"/>
    </reaction>
</comment>
<accession>A0A921AWT3</accession>
<dbReference type="GO" id="GO:0006096">
    <property type="term" value="P:glycolytic process"/>
    <property type="evidence" value="ECO:0007669"/>
    <property type="project" value="UniProtKB-KW"/>
</dbReference>
<dbReference type="Pfam" id="PF00342">
    <property type="entry name" value="PGI"/>
    <property type="match status" value="1"/>
</dbReference>
<dbReference type="AlphaFoldDB" id="A0A921AWT3"/>
<sequence length="440" mass="48746">MTQAKLDWAHAWLGGVSDRPSDDSSFIEKLKQELPVLPFLALPFAEDLIHQLEIHEEFLRSFKHMLLLGIGGSALGPRALQRAFAPGQDRPNYDGPSLWIADNVHPEWLQEHLDNLVPEDTLVVVVSKSGGTIETIAQYLIVLPWLQTKLPGTWQEHLFIVTDANKGFLRDEVDKYALRSLPVPDNLGGRYSVLSAVGMVPAVFLGMDWKGLIQGAISVGRPLAENPDTLLEHPSWKLARWAYQMSEAGKSQVIYFCYIPAWSTFGPWFCQLWAESLGKDGKGTMPIPATGVTDQHSLLQMFLDGPKDKICLFVSSPANKDILPMPAKLPEQWQYLKGHTFGDILEAETLATRATLAQKDVPVVHLDMPDESAYSAGKMMMLLEAATIFTGWLMGINPVDQPAVENGKKLARARLGMPGSEEDASRLAMFTAIASKNMEF</sequence>
<dbReference type="SUPFAM" id="SSF53697">
    <property type="entry name" value="SIS domain"/>
    <property type="match status" value="1"/>
</dbReference>
<evidence type="ECO:0000313" key="10">
    <source>
        <dbReference type="Proteomes" id="UP000698963"/>
    </source>
</evidence>
<evidence type="ECO:0000256" key="8">
    <source>
        <dbReference type="RuleBase" id="RU000612"/>
    </source>
</evidence>
<name>A0A921AWT3_9BACT</name>
<dbReference type="RefSeq" id="WP_304122812.1">
    <property type="nucleotide sequence ID" value="NZ_DYZA01000182.1"/>
</dbReference>
<reference evidence="9" key="2">
    <citation type="submission" date="2021-09" db="EMBL/GenBank/DDBJ databases">
        <authorList>
            <person name="Gilroy R."/>
        </authorList>
    </citation>
    <scope>NUCLEOTIDE SEQUENCE</scope>
    <source>
        <strain evidence="9">ChiGjej2B2-19336</strain>
    </source>
</reference>
<dbReference type="InterPro" id="IPR018189">
    <property type="entry name" value="Phosphoglucose_isomerase_CS"/>
</dbReference>
<comment type="pathway">
    <text evidence="1 8">Carbohydrate degradation; glycolysis; D-glyceraldehyde 3-phosphate and glycerone phosphate from D-glucose: step 2/4.</text>
</comment>
<comment type="similarity">
    <text evidence="2 8">Belongs to the GPI family.</text>
</comment>
<organism evidence="9 10">
    <name type="scientific">Mailhella massiliensis</name>
    <dbReference type="NCBI Taxonomy" id="1903261"/>
    <lineage>
        <taxon>Bacteria</taxon>
        <taxon>Pseudomonadati</taxon>
        <taxon>Thermodesulfobacteriota</taxon>
        <taxon>Desulfovibrionia</taxon>
        <taxon>Desulfovibrionales</taxon>
        <taxon>Desulfovibrionaceae</taxon>
        <taxon>Mailhella</taxon>
    </lineage>
</organism>
<dbReference type="InterPro" id="IPR001672">
    <property type="entry name" value="G6P_Isomerase"/>
</dbReference>
<keyword evidence="5 8" id="KW-0324">Glycolysis</keyword>
<comment type="caution">
    <text evidence="9">The sequence shown here is derived from an EMBL/GenBank/DDBJ whole genome shotgun (WGS) entry which is preliminary data.</text>
</comment>
<reference evidence="9" key="1">
    <citation type="journal article" date="2021" name="PeerJ">
        <title>Extensive microbial diversity within the chicken gut microbiome revealed by metagenomics and culture.</title>
        <authorList>
            <person name="Gilroy R."/>
            <person name="Ravi A."/>
            <person name="Getino M."/>
            <person name="Pursley I."/>
            <person name="Horton D.L."/>
            <person name="Alikhan N.F."/>
            <person name="Baker D."/>
            <person name="Gharbi K."/>
            <person name="Hall N."/>
            <person name="Watson M."/>
            <person name="Adriaenssens E.M."/>
            <person name="Foster-Nyarko E."/>
            <person name="Jarju S."/>
            <person name="Secka A."/>
            <person name="Antonio M."/>
            <person name="Oren A."/>
            <person name="Chaudhuri R.R."/>
            <person name="La Ragione R."/>
            <person name="Hildebrand F."/>
            <person name="Pallen M.J."/>
        </authorList>
    </citation>
    <scope>NUCLEOTIDE SEQUENCE</scope>
    <source>
        <strain evidence="9">ChiGjej2B2-19336</strain>
    </source>
</reference>
<dbReference type="EC" id="5.3.1.9" evidence="3 8"/>
<evidence type="ECO:0000256" key="7">
    <source>
        <dbReference type="ARBA" id="ARBA00029321"/>
    </source>
</evidence>
<proteinExistence type="inferred from homology"/>
<dbReference type="GO" id="GO:0048029">
    <property type="term" value="F:monosaccharide binding"/>
    <property type="evidence" value="ECO:0007669"/>
    <property type="project" value="TreeGrafter"/>
</dbReference>
<evidence type="ECO:0000256" key="4">
    <source>
        <dbReference type="ARBA" id="ARBA00022432"/>
    </source>
</evidence>
<keyword evidence="4 8" id="KW-0312">Gluconeogenesis</keyword>
<protein>
    <recommendedName>
        <fullName evidence="3 8">Glucose-6-phosphate isomerase</fullName>
        <ecNumber evidence="3 8">5.3.1.9</ecNumber>
    </recommendedName>
</protein>
<keyword evidence="6 8" id="KW-0413">Isomerase</keyword>
<dbReference type="InterPro" id="IPR035476">
    <property type="entry name" value="SIS_PGI_1"/>
</dbReference>
<dbReference type="GO" id="GO:0006094">
    <property type="term" value="P:gluconeogenesis"/>
    <property type="evidence" value="ECO:0007669"/>
    <property type="project" value="UniProtKB-KW"/>
</dbReference>
<dbReference type="GO" id="GO:0005829">
    <property type="term" value="C:cytosol"/>
    <property type="evidence" value="ECO:0007669"/>
    <property type="project" value="TreeGrafter"/>
</dbReference>
<dbReference type="PANTHER" id="PTHR11469">
    <property type="entry name" value="GLUCOSE-6-PHOSPHATE ISOMERASE"/>
    <property type="match status" value="1"/>
</dbReference>
<dbReference type="CDD" id="cd05016">
    <property type="entry name" value="SIS_PGI_2"/>
    <property type="match status" value="1"/>
</dbReference>
<dbReference type="GO" id="GO:0004347">
    <property type="term" value="F:glucose-6-phosphate isomerase activity"/>
    <property type="evidence" value="ECO:0007669"/>
    <property type="project" value="UniProtKB-EC"/>
</dbReference>
<dbReference type="InterPro" id="IPR046348">
    <property type="entry name" value="SIS_dom_sf"/>
</dbReference>
<evidence type="ECO:0000256" key="2">
    <source>
        <dbReference type="ARBA" id="ARBA00006604"/>
    </source>
</evidence>
<dbReference type="PANTHER" id="PTHR11469:SF1">
    <property type="entry name" value="GLUCOSE-6-PHOSPHATE ISOMERASE"/>
    <property type="match status" value="1"/>
</dbReference>